<accession>Q0AKA5</accession>
<dbReference type="HOGENOM" id="CLU_753646_0_0_5"/>
<name>Q0AKA5_MARMM</name>
<dbReference type="InterPro" id="IPR050583">
    <property type="entry name" value="Mycobacterial_A85_antigen"/>
</dbReference>
<dbReference type="ESTHER" id="marmm-q0aka5">
    <property type="family name" value="A85-IroE-IroD-Fes-Yiel"/>
</dbReference>
<dbReference type="InterPro" id="IPR029058">
    <property type="entry name" value="AB_hydrolase_fold"/>
</dbReference>
<reference evidence="1 2" key="1">
    <citation type="submission" date="2006-08" db="EMBL/GenBank/DDBJ databases">
        <title>Complete sequence of Maricaulis maris MCS10.</title>
        <authorList>
            <consortium name="US DOE Joint Genome Institute"/>
            <person name="Copeland A."/>
            <person name="Lucas S."/>
            <person name="Lapidus A."/>
            <person name="Barry K."/>
            <person name="Detter J.C."/>
            <person name="Glavina del Rio T."/>
            <person name="Hammon N."/>
            <person name="Israni S."/>
            <person name="Dalin E."/>
            <person name="Tice H."/>
            <person name="Pitluck S."/>
            <person name="Saunders E."/>
            <person name="Brettin T."/>
            <person name="Bruce D."/>
            <person name="Han C."/>
            <person name="Tapia R."/>
            <person name="Gilna P."/>
            <person name="Schmutz J."/>
            <person name="Larimer F."/>
            <person name="Land M."/>
            <person name="Hauser L."/>
            <person name="Kyrpides N."/>
            <person name="Mikhailova N."/>
            <person name="Viollier P."/>
            <person name="Stephens C."/>
            <person name="Richardson P."/>
        </authorList>
    </citation>
    <scope>NUCLEOTIDE SEQUENCE [LARGE SCALE GENOMIC DNA]</scope>
    <source>
        <strain evidence="1 2">MCS10</strain>
    </source>
</reference>
<dbReference type="AlphaFoldDB" id="Q0AKA5"/>
<gene>
    <name evidence="1" type="ordered locus">Mmar10_3007</name>
</gene>
<evidence type="ECO:0000313" key="1">
    <source>
        <dbReference type="EMBL" id="ABI67288.1"/>
    </source>
</evidence>
<dbReference type="STRING" id="394221.Mmar10_3007"/>
<dbReference type="Gene3D" id="3.40.50.1820">
    <property type="entry name" value="alpha/beta hydrolase"/>
    <property type="match status" value="1"/>
</dbReference>
<dbReference type="Proteomes" id="UP000001964">
    <property type="component" value="Chromosome"/>
</dbReference>
<dbReference type="PANTHER" id="PTHR48098:SF3">
    <property type="entry name" value="IRON(III) ENTEROBACTIN ESTERASE"/>
    <property type="match status" value="1"/>
</dbReference>
<sequence>MWPNADMFIFLLGIISGLLATDEPDQPVQSINPDGEPGCTLDEHAYCQLIGAVDFQSASDHLGEAIQSYWINDDVIYIAARRAVGPVRLCCALQSEMEHVGEDVWATAFRLSRIDEAFIDIWPIPLPDQDTMNWRTTPKYRGPGAPPPVRRAEMSDARMTRIIMPAIALDHERSIYIYQPAEPQNPHQVPVVYLADGGNAYDYGPIADSLAQSCLIEPVIIVGLATENPAAGDPRSQSRLRAGDYLWEFDQPRYFAHERFLLEEVLPLVEEQYGGSTLARERMLSGNSNGAAWAISTALRHPDRFGVVGAASFGWLDALQASDSISRHVAFEISAGLYEPNFLPDSEEAVRRITEAGGQANLTVYASGHSPLAFEQLFASTLTEAFPAAEDCVPASD</sequence>
<evidence type="ECO:0000313" key="2">
    <source>
        <dbReference type="Proteomes" id="UP000001964"/>
    </source>
</evidence>
<keyword evidence="2" id="KW-1185">Reference proteome</keyword>
<dbReference type="InterPro" id="IPR000801">
    <property type="entry name" value="Esterase-like"/>
</dbReference>
<dbReference type="Pfam" id="PF00756">
    <property type="entry name" value="Esterase"/>
    <property type="match status" value="1"/>
</dbReference>
<dbReference type="eggNOG" id="COG2382">
    <property type="taxonomic scope" value="Bacteria"/>
</dbReference>
<organism evidence="1 2">
    <name type="scientific">Maricaulis maris (strain MCS10)</name>
    <name type="common">Caulobacter maris</name>
    <dbReference type="NCBI Taxonomy" id="394221"/>
    <lineage>
        <taxon>Bacteria</taxon>
        <taxon>Pseudomonadati</taxon>
        <taxon>Pseudomonadota</taxon>
        <taxon>Alphaproteobacteria</taxon>
        <taxon>Maricaulales</taxon>
        <taxon>Maricaulaceae</taxon>
        <taxon>Maricaulis</taxon>
    </lineage>
</organism>
<proteinExistence type="predicted"/>
<dbReference type="SUPFAM" id="SSF53474">
    <property type="entry name" value="alpha/beta-Hydrolases"/>
    <property type="match status" value="1"/>
</dbReference>
<dbReference type="EMBL" id="CP000449">
    <property type="protein sequence ID" value="ABI67288.1"/>
    <property type="molecule type" value="Genomic_DNA"/>
</dbReference>
<protein>
    <submittedName>
        <fullName evidence="1">Putative esterase</fullName>
    </submittedName>
</protein>
<dbReference type="KEGG" id="mmr:Mmar10_3007"/>
<dbReference type="PANTHER" id="PTHR48098">
    <property type="entry name" value="ENTEROCHELIN ESTERASE-RELATED"/>
    <property type="match status" value="1"/>
</dbReference>